<organism evidence="3 4">
    <name type="scientific">Formimonas warabiya</name>
    <dbReference type="NCBI Taxonomy" id="1761012"/>
    <lineage>
        <taxon>Bacteria</taxon>
        <taxon>Bacillati</taxon>
        <taxon>Bacillota</taxon>
        <taxon>Clostridia</taxon>
        <taxon>Eubacteriales</taxon>
        <taxon>Peptococcaceae</taxon>
        <taxon>Candidatus Formimonas</taxon>
    </lineage>
</organism>
<proteinExistence type="predicted"/>
<evidence type="ECO:0000256" key="1">
    <source>
        <dbReference type="SAM" id="Phobius"/>
    </source>
</evidence>
<keyword evidence="1" id="KW-0472">Membrane</keyword>
<name>A0A3G1KPQ8_FORW1</name>
<feature type="transmembrane region" description="Helical" evidence="1">
    <location>
        <begin position="43"/>
        <end position="60"/>
    </location>
</feature>
<feature type="transmembrane region" description="Helical" evidence="1">
    <location>
        <begin position="123"/>
        <end position="146"/>
    </location>
</feature>
<dbReference type="InterPro" id="IPR009936">
    <property type="entry name" value="DUF1468"/>
</dbReference>
<dbReference type="Pfam" id="PF07331">
    <property type="entry name" value="TctB"/>
    <property type="match status" value="1"/>
</dbReference>
<feature type="domain" description="DUF1468" evidence="2">
    <location>
        <begin position="9"/>
        <end position="147"/>
    </location>
</feature>
<keyword evidence="4" id="KW-1185">Reference proteome</keyword>
<feature type="transmembrane region" description="Helical" evidence="1">
    <location>
        <begin position="95"/>
        <end position="111"/>
    </location>
</feature>
<keyword evidence="1" id="KW-0812">Transmembrane</keyword>
<dbReference type="Proteomes" id="UP000323521">
    <property type="component" value="Chromosome"/>
</dbReference>
<accession>A0A3G1KPQ8</accession>
<dbReference type="KEGG" id="fwa:DCMF_06365"/>
<protein>
    <recommendedName>
        <fullName evidence="2">DUF1468 domain-containing protein</fullName>
    </recommendedName>
</protein>
<dbReference type="EMBL" id="CP017634">
    <property type="protein sequence ID" value="ATW24453.1"/>
    <property type="molecule type" value="Genomic_DNA"/>
</dbReference>
<dbReference type="RefSeq" id="WP_148133649.1">
    <property type="nucleotide sequence ID" value="NZ_CP017634.1"/>
</dbReference>
<reference evidence="3 4" key="1">
    <citation type="submission" date="2016-10" db="EMBL/GenBank/DDBJ databases">
        <title>Complete Genome Sequence of Peptococcaceae strain DCMF.</title>
        <authorList>
            <person name="Edwards R.J."/>
            <person name="Holland S.I."/>
            <person name="Deshpande N.P."/>
            <person name="Wong Y.K."/>
            <person name="Ertan H."/>
            <person name="Manefield M."/>
            <person name="Russell T.L."/>
            <person name="Lee M.J."/>
        </authorList>
    </citation>
    <scope>NUCLEOTIDE SEQUENCE [LARGE SCALE GENOMIC DNA]</scope>
    <source>
        <strain evidence="3 4">DCMF</strain>
    </source>
</reference>
<evidence type="ECO:0000259" key="2">
    <source>
        <dbReference type="Pfam" id="PF07331"/>
    </source>
</evidence>
<evidence type="ECO:0000313" key="3">
    <source>
        <dbReference type="EMBL" id="ATW24453.1"/>
    </source>
</evidence>
<gene>
    <name evidence="3" type="ORF">DCMF_06365</name>
</gene>
<sequence length="148" mass="16690">MGYRMGSIVLSLLFTLLGVGTLWQSLGIRNNGENLGPTFFPNTLAVLVIVFGLIILVRTIKAKNEIVSIDNKKQVFATIGLTIAFFIAWSLAHRLYFVWLFIYIMALYAFYKQQELKKVRVLLIGLALAGGVTIFIYYVFGVLIMVNF</sequence>
<evidence type="ECO:0000313" key="4">
    <source>
        <dbReference type="Proteomes" id="UP000323521"/>
    </source>
</evidence>
<feature type="transmembrane region" description="Helical" evidence="1">
    <location>
        <begin position="72"/>
        <end position="89"/>
    </location>
</feature>
<keyword evidence="1" id="KW-1133">Transmembrane helix</keyword>
<dbReference type="AlphaFoldDB" id="A0A3G1KPQ8"/>